<evidence type="ECO:0000256" key="4">
    <source>
        <dbReference type="ARBA" id="ARBA00023136"/>
    </source>
</evidence>
<evidence type="ECO:0000259" key="7">
    <source>
        <dbReference type="PROSITE" id="PS51751"/>
    </source>
</evidence>
<dbReference type="Proteomes" id="UP000006727">
    <property type="component" value="Chromosome 12"/>
</dbReference>
<dbReference type="Gramene" id="Pp3c12_4320V3.3">
    <property type="protein sequence ID" value="Pp3c12_4320V3.3"/>
    <property type="gene ID" value="Pp3c12_4320"/>
</dbReference>
<comment type="subcellular location">
    <subcellularLocation>
        <location evidence="1">Membrane</location>
        <topology evidence="1">Multi-pass membrane protein</topology>
    </subcellularLocation>
</comment>
<dbReference type="InterPro" id="IPR051987">
    <property type="entry name" value="Sigma-2_receptor-like"/>
</dbReference>
<dbReference type="GO" id="GO:0005783">
    <property type="term" value="C:endoplasmic reticulum"/>
    <property type="evidence" value="ECO:0000318"/>
    <property type="project" value="GO_Central"/>
</dbReference>
<keyword evidence="4 5" id="KW-0472">Membrane</keyword>
<evidence type="ECO:0000256" key="3">
    <source>
        <dbReference type="ARBA" id="ARBA00022989"/>
    </source>
</evidence>
<feature type="domain" description="EXPERA" evidence="7">
    <location>
        <begin position="15"/>
        <end position="148"/>
    </location>
</feature>
<dbReference type="InParanoid" id="A0A7I4ALM6"/>
<dbReference type="EMBL" id="ABEU02000012">
    <property type="status" value="NOT_ANNOTATED_CDS"/>
    <property type="molecule type" value="Genomic_DNA"/>
</dbReference>
<dbReference type="EnsemblPlants" id="Pp3c12_4320V3.3">
    <property type="protein sequence ID" value="Pp3c12_4320V3.3"/>
    <property type="gene ID" value="Pp3c12_4320"/>
</dbReference>
<dbReference type="FunCoup" id="A0A7I4ALM6">
    <property type="interactions" value="1004"/>
</dbReference>
<protein>
    <recommendedName>
        <fullName evidence="7">EXPERA domain-containing protein</fullName>
    </recommendedName>
</protein>
<dbReference type="PANTHER" id="PTHR31204">
    <property type="entry name" value="SIGMA INTRACELLULAR RECEPTOR 2"/>
    <property type="match status" value="1"/>
</dbReference>
<dbReference type="PROSITE" id="PS51751">
    <property type="entry name" value="EXPERA"/>
    <property type="match status" value="1"/>
</dbReference>
<organism evidence="8 9">
    <name type="scientific">Physcomitrium patens</name>
    <name type="common">Spreading-leaved earth moss</name>
    <name type="synonym">Physcomitrella patens</name>
    <dbReference type="NCBI Taxonomy" id="3218"/>
    <lineage>
        <taxon>Eukaryota</taxon>
        <taxon>Viridiplantae</taxon>
        <taxon>Streptophyta</taxon>
        <taxon>Embryophyta</taxon>
        <taxon>Bryophyta</taxon>
        <taxon>Bryophytina</taxon>
        <taxon>Bryopsida</taxon>
        <taxon>Funariidae</taxon>
        <taxon>Funariales</taxon>
        <taxon>Funariaceae</taxon>
        <taxon>Physcomitrium</taxon>
    </lineage>
</organism>
<evidence type="ECO:0000256" key="1">
    <source>
        <dbReference type="ARBA" id="ARBA00004141"/>
    </source>
</evidence>
<keyword evidence="3 5" id="KW-1133">Transmembrane helix</keyword>
<dbReference type="AlphaFoldDB" id="A0A7I4ALM6"/>
<dbReference type="Pfam" id="PF05241">
    <property type="entry name" value="EBP"/>
    <property type="match status" value="1"/>
</dbReference>
<dbReference type="GO" id="GO:0016020">
    <property type="term" value="C:membrane"/>
    <property type="evidence" value="ECO:0007669"/>
    <property type="project" value="UniProtKB-SubCell"/>
</dbReference>
<proteinExistence type="predicted"/>
<sequence length="224" mass="24853">MAEARRPVPLSRRPVDLFLAMFLLSNVPVVVLFESQMLLPASLVFKPLRDMTQAYVEFAGDYLVQTAPAFLKGLVVAECLFQLPLSIVNAYAFMAGKDWGRITGIIYASHVATTMFPILADILAHNIPTKNLLLSIYLPYLIIPFIILARLVPTQHPFTEAGPPSIAKKELGMDVLHNAVILQLANNFWLTELITKDSCLRNEFATSPGRSLPVCRSGGLWCRV</sequence>
<feature type="transmembrane region" description="Helical" evidence="6">
    <location>
        <begin position="15"/>
        <end position="33"/>
    </location>
</feature>
<accession>A0A7I4ALM6</accession>
<evidence type="ECO:0000256" key="6">
    <source>
        <dbReference type="SAM" id="Phobius"/>
    </source>
</evidence>
<keyword evidence="2 5" id="KW-0812">Transmembrane</keyword>
<reference evidence="8" key="3">
    <citation type="submission" date="2020-12" db="UniProtKB">
        <authorList>
            <consortium name="EnsemblPlants"/>
        </authorList>
    </citation>
    <scope>IDENTIFICATION</scope>
</reference>
<dbReference type="PANTHER" id="PTHR31204:SF1">
    <property type="entry name" value="SIGMA INTRACELLULAR RECEPTOR 2"/>
    <property type="match status" value="1"/>
</dbReference>
<feature type="transmembrane region" description="Helical" evidence="6">
    <location>
        <begin position="105"/>
        <end position="127"/>
    </location>
</feature>
<name>A0A7I4ALM6_PHYPA</name>
<feature type="transmembrane region" description="Helical" evidence="6">
    <location>
        <begin position="133"/>
        <end position="152"/>
    </location>
</feature>
<reference evidence="8 9" key="2">
    <citation type="journal article" date="2018" name="Plant J.">
        <title>The Physcomitrella patens chromosome-scale assembly reveals moss genome structure and evolution.</title>
        <authorList>
            <person name="Lang D."/>
            <person name="Ullrich K.K."/>
            <person name="Murat F."/>
            <person name="Fuchs J."/>
            <person name="Jenkins J."/>
            <person name="Haas F.B."/>
            <person name="Piednoel M."/>
            <person name="Gundlach H."/>
            <person name="Van Bel M."/>
            <person name="Meyberg R."/>
            <person name="Vives C."/>
            <person name="Morata J."/>
            <person name="Symeonidi A."/>
            <person name="Hiss M."/>
            <person name="Muchero W."/>
            <person name="Kamisugi Y."/>
            <person name="Saleh O."/>
            <person name="Blanc G."/>
            <person name="Decker E.L."/>
            <person name="van Gessel N."/>
            <person name="Grimwood J."/>
            <person name="Hayes R.D."/>
            <person name="Graham S.W."/>
            <person name="Gunter L.E."/>
            <person name="McDaniel S.F."/>
            <person name="Hoernstein S.N.W."/>
            <person name="Larsson A."/>
            <person name="Li F.W."/>
            <person name="Perroud P.F."/>
            <person name="Phillips J."/>
            <person name="Ranjan P."/>
            <person name="Rokshar D.S."/>
            <person name="Rothfels C.J."/>
            <person name="Schneider L."/>
            <person name="Shu S."/>
            <person name="Stevenson D.W."/>
            <person name="Thummler F."/>
            <person name="Tillich M."/>
            <person name="Villarreal Aguilar J.C."/>
            <person name="Widiez T."/>
            <person name="Wong G.K."/>
            <person name="Wymore A."/>
            <person name="Zhang Y."/>
            <person name="Zimmer A.D."/>
            <person name="Quatrano R.S."/>
            <person name="Mayer K.F.X."/>
            <person name="Goodstein D."/>
            <person name="Casacuberta J.M."/>
            <person name="Vandepoele K."/>
            <person name="Reski R."/>
            <person name="Cuming A.C."/>
            <person name="Tuskan G.A."/>
            <person name="Maumus F."/>
            <person name="Salse J."/>
            <person name="Schmutz J."/>
            <person name="Rensing S.A."/>
        </authorList>
    </citation>
    <scope>NUCLEOTIDE SEQUENCE [LARGE SCALE GENOMIC DNA]</scope>
    <source>
        <strain evidence="8 9">cv. Gransden 2004</strain>
    </source>
</reference>
<gene>
    <name evidence="8" type="primary">LOC112289834</name>
</gene>
<evidence type="ECO:0000256" key="5">
    <source>
        <dbReference type="PROSITE-ProRule" id="PRU01087"/>
    </source>
</evidence>
<evidence type="ECO:0000313" key="8">
    <source>
        <dbReference type="EnsemblPlants" id="Pp3c12_4320V3.3"/>
    </source>
</evidence>
<dbReference type="InterPro" id="IPR033118">
    <property type="entry name" value="EXPERA"/>
</dbReference>
<evidence type="ECO:0000256" key="2">
    <source>
        <dbReference type="ARBA" id="ARBA00022692"/>
    </source>
</evidence>
<reference evidence="8 9" key="1">
    <citation type="journal article" date="2008" name="Science">
        <title>The Physcomitrella genome reveals evolutionary insights into the conquest of land by plants.</title>
        <authorList>
            <person name="Rensing S."/>
            <person name="Lang D."/>
            <person name="Zimmer A."/>
            <person name="Terry A."/>
            <person name="Salamov A."/>
            <person name="Shapiro H."/>
            <person name="Nishiyama T."/>
            <person name="Perroud P.-F."/>
            <person name="Lindquist E."/>
            <person name="Kamisugi Y."/>
            <person name="Tanahashi T."/>
            <person name="Sakakibara K."/>
            <person name="Fujita T."/>
            <person name="Oishi K."/>
            <person name="Shin-I T."/>
            <person name="Kuroki Y."/>
            <person name="Toyoda A."/>
            <person name="Suzuki Y."/>
            <person name="Hashimoto A."/>
            <person name="Yamaguchi K."/>
            <person name="Sugano A."/>
            <person name="Kohara Y."/>
            <person name="Fujiyama A."/>
            <person name="Anterola A."/>
            <person name="Aoki S."/>
            <person name="Ashton N."/>
            <person name="Barbazuk W.B."/>
            <person name="Barker E."/>
            <person name="Bennetzen J."/>
            <person name="Bezanilla M."/>
            <person name="Blankenship R."/>
            <person name="Cho S.H."/>
            <person name="Dutcher S."/>
            <person name="Estelle M."/>
            <person name="Fawcett J.A."/>
            <person name="Gundlach H."/>
            <person name="Hanada K."/>
            <person name="Heyl A."/>
            <person name="Hicks K.A."/>
            <person name="Hugh J."/>
            <person name="Lohr M."/>
            <person name="Mayer K."/>
            <person name="Melkozernov A."/>
            <person name="Murata T."/>
            <person name="Nelson D."/>
            <person name="Pils B."/>
            <person name="Prigge M."/>
            <person name="Reiss B."/>
            <person name="Renner T."/>
            <person name="Rombauts S."/>
            <person name="Rushton P."/>
            <person name="Sanderfoot A."/>
            <person name="Schween G."/>
            <person name="Shiu S.-H."/>
            <person name="Stueber K."/>
            <person name="Theodoulou F.L."/>
            <person name="Tu H."/>
            <person name="Van de Peer Y."/>
            <person name="Verrier P.J."/>
            <person name="Waters E."/>
            <person name="Wood A."/>
            <person name="Yang L."/>
            <person name="Cove D."/>
            <person name="Cuming A."/>
            <person name="Hasebe M."/>
            <person name="Lucas S."/>
            <person name="Mishler D.B."/>
            <person name="Reski R."/>
            <person name="Grigoriev I."/>
            <person name="Quatrano R.S."/>
            <person name="Boore J.L."/>
        </authorList>
    </citation>
    <scope>NUCLEOTIDE SEQUENCE [LARGE SCALE GENOMIC DNA]</scope>
    <source>
        <strain evidence="8 9">cv. Gransden 2004</strain>
    </source>
</reference>
<evidence type="ECO:0000313" key="9">
    <source>
        <dbReference type="Proteomes" id="UP000006727"/>
    </source>
</evidence>
<keyword evidence="9" id="KW-1185">Reference proteome</keyword>